<dbReference type="Gene3D" id="3.10.180.10">
    <property type="entry name" value="2,3-Dihydroxybiphenyl 1,2-Dioxygenase, domain 1"/>
    <property type="match status" value="2"/>
</dbReference>
<dbReference type="InterPro" id="IPR037523">
    <property type="entry name" value="VOC_core"/>
</dbReference>
<evidence type="ECO:0000259" key="1">
    <source>
        <dbReference type="PROSITE" id="PS51819"/>
    </source>
</evidence>
<dbReference type="SUPFAM" id="SSF54593">
    <property type="entry name" value="Glyoxalase/Bleomycin resistance protein/Dihydroxybiphenyl dioxygenase"/>
    <property type="match status" value="1"/>
</dbReference>
<dbReference type="Proteomes" id="UP001302059">
    <property type="component" value="Unassembled WGS sequence"/>
</dbReference>
<dbReference type="RefSeq" id="WP_285522098.1">
    <property type="nucleotide sequence ID" value="NZ_JASNGB010000030.1"/>
</dbReference>
<protein>
    <submittedName>
        <fullName evidence="2">Ring-cleaving dioxygenase</fullName>
    </submittedName>
</protein>
<dbReference type="CDD" id="cd08347">
    <property type="entry name" value="PcpA_C_like"/>
    <property type="match status" value="1"/>
</dbReference>
<feature type="domain" description="VOC" evidence="1">
    <location>
        <begin position="153"/>
        <end position="278"/>
    </location>
</feature>
<comment type="caution">
    <text evidence="2">The sequence shown here is derived from an EMBL/GenBank/DDBJ whole genome shotgun (WGS) entry which is preliminary data.</text>
</comment>
<dbReference type="Pfam" id="PF00903">
    <property type="entry name" value="Glyoxalase"/>
    <property type="match status" value="2"/>
</dbReference>
<keyword evidence="2" id="KW-0560">Oxidoreductase</keyword>
<evidence type="ECO:0000313" key="3">
    <source>
        <dbReference type="Proteomes" id="UP001302059"/>
    </source>
</evidence>
<keyword evidence="3" id="KW-1185">Reference proteome</keyword>
<sequence>MTTSPLIPHGLHHVTAVTANARANLDFYTRVLGLRLVKKTVNQDDVMAYHLFFADGAGSPGSDLTFFEWPVPPETRGNNSVTRTGLRVPQGSLAWWAEHLWGHGLEVTPVTRAGRAHLDFADPEGQRLSLVEGGPAGVPWEGTPVPAEHQILGLGPSELTLPGLFPTERVLTRVFGLGAAGTYLDPEDAARTVHVYAMGEGGPHAELHLRPDPTLPPARPGAGGVHHLALRVRDEDYHAWAEHLAGLGLRTSGEVDRHWFRSVYYREPQGILIELATDGPGFAVDEDPAHLGETLVLAPFLEPRRAQIEAGLTPLKP</sequence>
<proteinExistence type="predicted"/>
<keyword evidence="2" id="KW-0223">Dioxygenase</keyword>
<dbReference type="PANTHER" id="PTHR36110:SF4">
    <property type="entry name" value="RING-CLEAVING DIOXYGENASE MHQA-RELATED"/>
    <property type="match status" value="1"/>
</dbReference>
<feature type="domain" description="VOC" evidence="1">
    <location>
        <begin position="10"/>
        <end position="133"/>
    </location>
</feature>
<dbReference type="InterPro" id="IPR004360">
    <property type="entry name" value="Glyas_Fos-R_dOase_dom"/>
</dbReference>
<organism evidence="2 3">
    <name type="scientific">Deinococcus rhizophilus</name>
    <dbReference type="NCBI Taxonomy" id="3049544"/>
    <lineage>
        <taxon>Bacteria</taxon>
        <taxon>Thermotogati</taxon>
        <taxon>Deinococcota</taxon>
        <taxon>Deinococci</taxon>
        <taxon>Deinococcales</taxon>
        <taxon>Deinococcaceae</taxon>
        <taxon>Deinococcus</taxon>
    </lineage>
</organism>
<evidence type="ECO:0000313" key="2">
    <source>
        <dbReference type="EMBL" id="MDL2343588.1"/>
    </source>
</evidence>
<dbReference type="GO" id="GO:0051213">
    <property type="term" value="F:dioxygenase activity"/>
    <property type="evidence" value="ECO:0007669"/>
    <property type="project" value="UniProtKB-KW"/>
</dbReference>
<name>A0ABT7JEV0_9DEIO</name>
<dbReference type="PROSITE" id="PS51819">
    <property type="entry name" value="VOC"/>
    <property type="match status" value="2"/>
</dbReference>
<dbReference type="EMBL" id="JASNGB010000030">
    <property type="protein sequence ID" value="MDL2343588.1"/>
    <property type="molecule type" value="Genomic_DNA"/>
</dbReference>
<dbReference type="PANTHER" id="PTHR36110">
    <property type="entry name" value="RING-CLEAVING DIOXYGENASE MHQE-RELATED"/>
    <property type="match status" value="1"/>
</dbReference>
<gene>
    <name evidence="2" type="ORF">QOL99_05420</name>
</gene>
<dbReference type="InterPro" id="IPR029068">
    <property type="entry name" value="Glyas_Bleomycin-R_OHBP_Dase"/>
</dbReference>
<accession>A0ABT7JEV0</accession>
<dbReference type="InterPro" id="IPR052537">
    <property type="entry name" value="Extradiol_RC_dioxygenase"/>
</dbReference>
<reference evidence="2 3" key="1">
    <citation type="submission" date="2023-05" db="EMBL/GenBank/DDBJ databases">
        <authorList>
            <person name="Gao F."/>
        </authorList>
    </citation>
    <scope>NUCLEOTIDE SEQUENCE [LARGE SCALE GENOMIC DNA]</scope>
    <source>
        <strain evidence="2 3">MIMF12</strain>
    </source>
</reference>